<dbReference type="Gene3D" id="2.130.10.10">
    <property type="entry name" value="YVTN repeat-like/Quinoprotein amine dehydrogenase"/>
    <property type="match status" value="3"/>
</dbReference>
<dbReference type="SUPFAM" id="SSF63829">
    <property type="entry name" value="Calcium-dependent phosphotriesterase"/>
    <property type="match status" value="2"/>
</dbReference>
<reference evidence="5 6" key="1">
    <citation type="submission" date="2018-05" db="EMBL/GenBank/DDBJ databases">
        <title>Genome sequencing of Flavobacterium sp. HYN0049.</title>
        <authorList>
            <person name="Yi H."/>
            <person name="Baek C."/>
        </authorList>
    </citation>
    <scope>NUCLEOTIDE SEQUENCE [LARGE SCALE GENOMIC DNA]</scope>
    <source>
        <strain evidence="5 6">HYN0049</strain>
    </source>
</reference>
<dbReference type="RefSeq" id="WP_108903371.1">
    <property type="nucleotide sequence ID" value="NZ_CP029187.1"/>
</dbReference>
<dbReference type="Gene3D" id="2.60.40.10">
    <property type="entry name" value="Immunoglobulins"/>
    <property type="match status" value="1"/>
</dbReference>
<dbReference type="AlphaFoldDB" id="A0A2S1SGQ1"/>
<evidence type="ECO:0000256" key="2">
    <source>
        <dbReference type="SAM" id="Phobius"/>
    </source>
</evidence>
<gene>
    <name evidence="5" type="ORF">HYN49_06555</name>
</gene>
<dbReference type="InterPro" id="IPR011123">
    <property type="entry name" value="Y_Y_Y"/>
</dbReference>
<dbReference type="InterPro" id="IPR036890">
    <property type="entry name" value="HATPase_C_sf"/>
</dbReference>
<keyword evidence="2" id="KW-0812">Transmembrane</keyword>
<sequence length="980" mass="112113">MPRIFLFFMVLFCVSVFGQEPYSINITRKDGLPTTNIYNSFQDRDGYMWFATDMGVLRYNGFTFTQYNSDDGLADNEVFNFHQDADGRIWFATYNGKISYFYNNKFYNEANDRLLKADKKFGMIIKINADSQGRTCIIYKGGIFTIDHKASKSYYSFLDPGGTVYDILRLNGRDLALTASGILDMNRNTVLPFIGLAGNSATAIYRVLQHGNHIYFSTSDTVYVFDGTALHTFTDLNRESSDNDIIALFIDNDSQLWIGTRNGLYRKNLSDKNSKAVCFFKGNVVSGIREDFEKNMWISTLNNGIYFIPQKNTITLTDSQQNQLSINCLSKKGNALWAGSMNDRYYIFENNKKTTFGLKSKRLKNIIKRIIHFSTQTVVIGDHSVQAVKQGHITDYDFIGLKIMAESDDGEYWIGGASLYKYGLNEFESTLHKGAPLDTNNDHLKIPNATYALLKRNGHFWAANKYGLYTIENDVPKYISEKYPVTQTTLSELYYDEKNNNLIAASNSKGLFVFQNDRFKYQISSKNGLTSNFIYSIKKGFKDNTILVGNNSGLDLLTWNGTNYNVKNLNSAIGIQDIKINDIEIIGDSLYIASDGGLLALRYDKLKPNTIAPKILIENFEVKGKKIPFNRKSVFNYDQNDITIDFIGLSYNSQKNIIYKYMLRGHDDHWTITRSSEINYKALKAGKYEFLVFSVNAAGISSKPVSIVFSIEAPFWETWTFLILMAMVLLLLVFLLWRKRLTTVKAKFEMERKSIQNERDKAHLEKQMIELEQKALLMQMNPHFIFNALNTIKGYYSEGNDEKAGDYISKFSKLLRMLLENTDQFNPLSNEIEMLRLYIDLTKIRYRNSFEYTFEIGPLIHPDDIAVPTFLLQPIVENAIIHGLGPKKQGGLLTISFQRESNMLICLVKDNGIGRKAAAENQRHKQHESKAIDIIKERIALLETEANGRQKFVIEDLYNDNEHAAGTLVTIAIPFKNIWQ</sequence>
<dbReference type="Gene3D" id="3.30.565.10">
    <property type="entry name" value="Histidine kinase-like ATPase, C-terminal domain"/>
    <property type="match status" value="1"/>
</dbReference>
<dbReference type="InterPro" id="IPR010559">
    <property type="entry name" value="Sig_transdc_His_kin_internal"/>
</dbReference>
<dbReference type="PANTHER" id="PTHR34220:SF7">
    <property type="entry name" value="SENSOR HISTIDINE KINASE YPDA"/>
    <property type="match status" value="1"/>
</dbReference>
<dbReference type="GO" id="GO:0000155">
    <property type="term" value="F:phosphorelay sensor kinase activity"/>
    <property type="evidence" value="ECO:0007669"/>
    <property type="project" value="InterPro"/>
</dbReference>
<dbReference type="InterPro" id="IPR011110">
    <property type="entry name" value="Reg_prop"/>
</dbReference>
<name>A0A2S1SGQ1_9FLAO</name>
<evidence type="ECO:0000259" key="3">
    <source>
        <dbReference type="Pfam" id="PF06580"/>
    </source>
</evidence>
<keyword evidence="1" id="KW-0175">Coiled coil</keyword>
<feature type="domain" description="Two component regulator three Y" evidence="4">
    <location>
        <begin position="650"/>
        <end position="705"/>
    </location>
</feature>
<dbReference type="Proteomes" id="UP000244937">
    <property type="component" value="Chromosome"/>
</dbReference>
<dbReference type="InterPro" id="IPR013783">
    <property type="entry name" value="Ig-like_fold"/>
</dbReference>
<proteinExistence type="predicted"/>
<dbReference type="Pfam" id="PF07495">
    <property type="entry name" value="Y_Y_Y"/>
    <property type="match status" value="1"/>
</dbReference>
<evidence type="ECO:0000256" key="1">
    <source>
        <dbReference type="SAM" id="Coils"/>
    </source>
</evidence>
<evidence type="ECO:0000313" key="6">
    <source>
        <dbReference type="Proteomes" id="UP000244937"/>
    </source>
</evidence>
<dbReference type="PANTHER" id="PTHR34220">
    <property type="entry name" value="SENSOR HISTIDINE KINASE YPDA"/>
    <property type="match status" value="1"/>
</dbReference>
<feature type="domain" description="Signal transduction histidine kinase internal region" evidence="3">
    <location>
        <begin position="772"/>
        <end position="849"/>
    </location>
</feature>
<dbReference type="InterPro" id="IPR050640">
    <property type="entry name" value="Bact_2-comp_sensor_kinase"/>
</dbReference>
<dbReference type="InterPro" id="IPR015943">
    <property type="entry name" value="WD40/YVTN_repeat-like_dom_sf"/>
</dbReference>
<protein>
    <recommendedName>
        <fullName evidence="7">Signal transduction histidine kinase internal region domain-containing protein</fullName>
    </recommendedName>
</protein>
<feature type="coiled-coil region" evidence="1">
    <location>
        <begin position="745"/>
        <end position="781"/>
    </location>
</feature>
<dbReference type="EMBL" id="CP029187">
    <property type="protein sequence ID" value="AWI25583.1"/>
    <property type="molecule type" value="Genomic_DNA"/>
</dbReference>
<dbReference type="GO" id="GO:0016020">
    <property type="term" value="C:membrane"/>
    <property type="evidence" value="ECO:0007669"/>
    <property type="project" value="InterPro"/>
</dbReference>
<dbReference type="OrthoDB" id="9809670at2"/>
<feature type="transmembrane region" description="Helical" evidence="2">
    <location>
        <begin position="719"/>
        <end position="737"/>
    </location>
</feature>
<evidence type="ECO:0000259" key="4">
    <source>
        <dbReference type="Pfam" id="PF07495"/>
    </source>
</evidence>
<keyword evidence="6" id="KW-1185">Reference proteome</keyword>
<dbReference type="Pfam" id="PF07494">
    <property type="entry name" value="Reg_prop"/>
    <property type="match status" value="3"/>
</dbReference>
<dbReference type="Pfam" id="PF06580">
    <property type="entry name" value="His_kinase"/>
    <property type="match status" value="1"/>
</dbReference>
<dbReference type="SUPFAM" id="SSF55874">
    <property type="entry name" value="ATPase domain of HSP90 chaperone/DNA topoisomerase II/histidine kinase"/>
    <property type="match status" value="1"/>
</dbReference>
<organism evidence="5 6">
    <name type="scientific">Flavobacterium pallidum</name>
    <dbReference type="NCBI Taxonomy" id="2172098"/>
    <lineage>
        <taxon>Bacteria</taxon>
        <taxon>Pseudomonadati</taxon>
        <taxon>Bacteroidota</taxon>
        <taxon>Flavobacteriia</taxon>
        <taxon>Flavobacteriales</taxon>
        <taxon>Flavobacteriaceae</taxon>
        <taxon>Flavobacterium</taxon>
    </lineage>
</organism>
<evidence type="ECO:0000313" key="5">
    <source>
        <dbReference type="EMBL" id="AWI25583.1"/>
    </source>
</evidence>
<accession>A0A2S1SGQ1</accession>
<keyword evidence="2" id="KW-1133">Transmembrane helix</keyword>
<dbReference type="KEGG" id="fpal:HYN49_06555"/>
<keyword evidence="2" id="KW-0472">Membrane</keyword>
<evidence type="ECO:0008006" key="7">
    <source>
        <dbReference type="Google" id="ProtNLM"/>
    </source>
</evidence>